<dbReference type="AlphaFoldDB" id="A0A2K3KR26"/>
<evidence type="ECO:0000313" key="1">
    <source>
        <dbReference type="EMBL" id="PNX68713.1"/>
    </source>
</evidence>
<comment type="caution">
    <text evidence="1">The sequence shown here is derived from an EMBL/GenBank/DDBJ whole genome shotgun (WGS) entry which is preliminary data.</text>
</comment>
<feature type="non-terminal residue" evidence="1">
    <location>
        <position position="33"/>
    </location>
</feature>
<accession>A0A2K3KR26</accession>
<protein>
    <submittedName>
        <fullName evidence="1">Uncharacterized protein</fullName>
    </submittedName>
</protein>
<reference evidence="1 2" key="1">
    <citation type="journal article" date="2014" name="Am. J. Bot.">
        <title>Genome assembly and annotation for red clover (Trifolium pratense; Fabaceae).</title>
        <authorList>
            <person name="Istvanek J."/>
            <person name="Jaros M."/>
            <person name="Krenek A."/>
            <person name="Repkova J."/>
        </authorList>
    </citation>
    <scope>NUCLEOTIDE SEQUENCE [LARGE SCALE GENOMIC DNA]</scope>
    <source>
        <strain evidence="2">cv. Tatra</strain>
        <tissue evidence="1">Young leaves</tissue>
    </source>
</reference>
<dbReference type="EMBL" id="ASHM01106269">
    <property type="protein sequence ID" value="PNX68713.1"/>
    <property type="molecule type" value="Genomic_DNA"/>
</dbReference>
<gene>
    <name evidence="1" type="ORF">L195_g056318</name>
</gene>
<sequence length="33" mass="4085">MAKLLRDGMFRYMEHHFKDMKFTSFGHSDFELM</sequence>
<organism evidence="1 2">
    <name type="scientific">Trifolium pratense</name>
    <name type="common">Red clover</name>
    <dbReference type="NCBI Taxonomy" id="57577"/>
    <lineage>
        <taxon>Eukaryota</taxon>
        <taxon>Viridiplantae</taxon>
        <taxon>Streptophyta</taxon>
        <taxon>Embryophyta</taxon>
        <taxon>Tracheophyta</taxon>
        <taxon>Spermatophyta</taxon>
        <taxon>Magnoliopsida</taxon>
        <taxon>eudicotyledons</taxon>
        <taxon>Gunneridae</taxon>
        <taxon>Pentapetalae</taxon>
        <taxon>rosids</taxon>
        <taxon>fabids</taxon>
        <taxon>Fabales</taxon>
        <taxon>Fabaceae</taxon>
        <taxon>Papilionoideae</taxon>
        <taxon>50 kb inversion clade</taxon>
        <taxon>NPAAA clade</taxon>
        <taxon>Hologalegina</taxon>
        <taxon>IRL clade</taxon>
        <taxon>Trifolieae</taxon>
        <taxon>Trifolium</taxon>
    </lineage>
</organism>
<evidence type="ECO:0000313" key="2">
    <source>
        <dbReference type="Proteomes" id="UP000236291"/>
    </source>
</evidence>
<reference evidence="1 2" key="2">
    <citation type="journal article" date="2017" name="Front. Plant Sci.">
        <title>Gene Classification and Mining of Molecular Markers Useful in Red Clover (Trifolium pratense) Breeding.</title>
        <authorList>
            <person name="Istvanek J."/>
            <person name="Dluhosova J."/>
            <person name="Dluhos P."/>
            <person name="Patkova L."/>
            <person name="Nedelnik J."/>
            <person name="Repkova J."/>
        </authorList>
    </citation>
    <scope>NUCLEOTIDE SEQUENCE [LARGE SCALE GENOMIC DNA]</scope>
    <source>
        <strain evidence="2">cv. Tatra</strain>
        <tissue evidence="1">Young leaves</tissue>
    </source>
</reference>
<name>A0A2K3KR26_TRIPR</name>
<dbReference type="Proteomes" id="UP000236291">
    <property type="component" value="Unassembled WGS sequence"/>
</dbReference>
<proteinExistence type="predicted"/>